<protein>
    <submittedName>
        <fullName evidence="4">TetR family transcriptional regulator</fullName>
    </submittedName>
</protein>
<dbReference type="SUPFAM" id="SSF46689">
    <property type="entry name" value="Homeodomain-like"/>
    <property type="match status" value="1"/>
</dbReference>
<accession>A0ABQ3W0V2</accession>
<feature type="DNA-binding region" description="H-T-H motif" evidence="2">
    <location>
        <begin position="34"/>
        <end position="53"/>
    </location>
</feature>
<organism evidence="4 5">
    <name type="scientific">Lentilactobacillus fungorum</name>
    <dbReference type="NCBI Taxonomy" id="2201250"/>
    <lineage>
        <taxon>Bacteria</taxon>
        <taxon>Bacillati</taxon>
        <taxon>Bacillota</taxon>
        <taxon>Bacilli</taxon>
        <taxon>Lactobacillales</taxon>
        <taxon>Lactobacillaceae</taxon>
        <taxon>Lentilactobacillus</taxon>
    </lineage>
</organism>
<dbReference type="Gene3D" id="1.10.357.10">
    <property type="entry name" value="Tetracycline Repressor, domain 2"/>
    <property type="match status" value="1"/>
</dbReference>
<evidence type="ECO:0000256" key="2">
    <source>
        <dbReference type="PROSITE-ProRule" id="PRU00335"/>
    </source>
</evidence>
<dbReference type="InterPro" id="IPR001647">
    <property type="entry name" value="HTH_TetR"/>
</dbReference>
<reference evidence="4 5" key="1">
    <citation type="journal article" date="2021" name="Int. J. Syst. Evol. Microbiol.">
        <title>Lentilactobacillus fungorum sp. nov., isolated from spent mushroom substrates.</title>
        <authorList>
            <person name="Tohno M."/>
            <person name="Tanizawa Y."/>
            <person name="Kojima Y."/>
            <person name="Sakamoto M."/>
            <person name="Ohkuma M."/>
            <person name="Kobayashi H."/>
        </authorList>
    </citation>
    <scope>NUCLEOTIDE SEQUENCE [LARGE SCALE GENOMIC DNA]</scope>
    <source>
        <strain evidence="4 5">YK48G</strain>
    </source>
</reference>
<dbReference type="PANTHER" id="PTHR43479:SF7">
    <property type="entry name" value="TETR-FAMILY TRANSCRIPTIONAL REGULATOR"/>
    <property type="match status" value="1"/>
</dbReference>
<evidence type="ECO:0000259" key="3">
    <source>
        <dbReference type="PROSITE" id="PS50977"/>
    </source>
</evidence>
<keyword evidence="5" id="KW-1185">Reference proteome</keyword>
<dbReference type="Proteomes" id="UP000604765">
    <property type="component" value="Unassembled WGS sequence"/>
</dbReference>
<dbReference type="InterPro" id="IPR050624">
    <property type="entry name" value="HTH-type_Tx_Regulator"/>
</dbReference>
<feature type="domain" description="HTH tetR-type" evidence="3">
    <location>
        <begin position="11"/>
        <end position="71"/>
    </location>
</feature>
<dbReference type="InterPro" id="IPR009057">
    <property type="entry name" value="Homeodomain-like_sf"/>
</dbReference>
<comment type="caution">
    <text evidence="4">The sequence shown here is derived from an EMBL/GenBank/DDBJ whole genome shotgun (WGS) entry which is preliminary data.</text>
</comment>
<dbReference type="EMBL" id="BNJR01000017">
    <property type="protein sequence ID" value="GHP14797.1"/>
    <property type="molecule type" value="Genomic_DNA"/>
</dbReference>
<sequence>MGTNAHSKTARATEKKVERAFLQLMSDNSFNQITVSGITRIAKINRSTYYAHYKDKYDMVDQFADKLINHIVELLKRGLTSLNTEGAIEDAETTSGYKQILTYISDNRNLISTIYDILGYTRIKDKVLDRLDTNERVALNNKNDFVQMTTVVPSDYAFDILVSTVLNVVNTWATYNQAQFQRQVTDIIQKTQLFQVKLQANENRLDNNVKSQL</sequence>
<evidence type="ECO:0000313" key="5">
    <source>
        <dbReference type="Proteomes" id="UP000604765"/>
    </source>
</evidence>
<dbReference type="PROSITE" id="PS50977">
    <property type="entry name" value="HTH_TETR_2"/>
    <property type="match status" value="1"/>
</dbReference>
<evidence type="ECO:0000313" key="4">
    <source>
        <dbReference type="EMBL" id="GHP14797.1"/>
    </source>
</evidence>
<name>A0ABQ3W0V2_9LACO</name>
<evidence type="ECO:0000256" key="1">
    <source>
        <dbReference type="ARBA" id="ARBA00023125"/>
    </source>
</evidence>
<dbReference type="RefSeq" id="WP_203630778.1">
    <property type="nucleotide sequence ID" value="NZ_BNJR01000017.1"/>
</dbReference>
<dbReference type="PANTHER" id="PTHR43479">
    <property type="entry name" value="ACREF/ENVCD OPERON REPRESSOR-RELATED"/>
    <property type="match status" value="1"/>
</dbReference>
<proteinExistence type="predicted"/>
<gene>
    <name evidence="4" type="ORF">YK48G_22220</name>
</gene>
<keyword evidence="1 2" id="KW-0238">DNA-binding</keyword>